<organism evidence="17 18">
    <name type="scientific">Lithospermum erythrorhizon</name>
    <name type="common">Purple gromwell</name>
    <name type="synonym">Lithospermum officinale var. erythrorhizon</name>
    <dbReference type="NCBI Taxonomy" id="34254"/>
    <lineage>
        <taxon>Eukaryota</taxon>
        <taxon>Viridiplantae</taxon>
        <taxon>Streptophyta</taxon>
        <taxon>Embryophyta</taxon>
        <taxon>Tracheophyta</taxon>
        <taxon>Spermatophyta</taxon>
        <taxon>Magnoliopsida</taxon>
        <taxon>eudicotyledons</taxon>
        <taxon>Gunneridae</taxon>
        <taxon>Pentapetalae</taxon>
        <taxon>asterids</taxon>
        <taxon>lamiids</taxon>
        <taxon>Boraginales</taxon>
        <taxon>Boraginaceae</taxon>
        <taxon>Boraginoideae</taxon>
        <taxon>Lithospermeae</taxon>
        <taxon>Lithospermum</taxon>
    </lineage>
</organism>
<evidence type="ECO:0000256" key="5">
    <source>
        <dbReference type="ARBA" id="ARBA00022679"/>
    </source>
</evidence>
<dbReference type="FunFam" id="3.30.40.10:FF:000231">
    <property type="entry name" value="RING-H2 finger protein ATL46"/>
    <property type="match status" value="1"/>
</dbReference>
<protein>
    <recommendedName>
        <fullName evidence="4">RING-type E3 ubiquitin transferase</fullName>
        <ecNumber evidence="4">2.3.2.27</ecNumber>
    </recommendedName>
</protein>
<dbReference type="GO" id="GO:0008270">
    <property type="term" value="F:zinc ion binding"/>
    <property type="evidence" value="ECO:0007669"/>
    <property type="project" value="UniProtKB-KW"/>
</dbReference>
<evidence type="ECO:0000256" key="7">
    <source>
        <dbReference type="ARBA" id="ARBA00022723"/>
    </source>
</evidence>
<evidence type="ECO:0000313" key="17">
    <source>
        <dbReference type="EMBL" id="GAA0187418.1"/>
    </source>
</evidence>
<dbReference type="PANTHER" id="PTHR45768:SF10">
    <property type="entry name" value="RING-H2 FINGER PROTEIN ATL13-RELATED"/>
    <property type="match status" value="1"/>
</dbReference>
<dbReference type="EMBL" id="BAABME010014687">
    <property type="protein sequence ID" value="GAA0187418.1"/>
    <property type="molecule type" value="Genomic_DNA"/>
</dbReference>
<dbReference type="InterPro" id="IPR001841">
    <property type="entry name" value="Znf_RING"/>
</dbReference>
<gene>
    <name evidence="17" type="ORF">LIER_34706</name>
</gene>
<dbReference type="GO" id="GO:0061630">
    <property type="term" value="F:ubiquitin protein ligase activity"/>
    <property type="evidence" value="ECO:0007669"/>
    <property type="project" value="UniProtKB-EC"/>
</dbReference>
<evidence type="ECO:0000256" key="12">
    <source>
        <dbReference type="ARBA" id="ARBA00023136"/>
    </source>
</evidence>
<evidence type="ECO:0000256" key="14">
    <source>
        <dbReference type="PROSITE-ProRule" id="PRU00175"/>
    </source>
</evidence>
<comment type="subcellular location">
    <subcellularLocation>
        <location evidence="2">Membrane</location>
        <topology evidence="2">Single-pass membrane protein</topology>
    </subcellularLocation>
</comment>
<dbReference type="CDD" id="cd16461">
    <property type="entry name" value="RING-H2_EL5-like"/>
    <property type="match status" value="1"/>
</dbReference>
<comment type="similarity">
    <text evidence="13">Belongs to the RING-type zinc finger family. ATL subfamily.</text>
</comment>
<dbReference type="PROSITE" id="PS50089">
    <property type="entry name" value="ZF_RING_2"/>
    <property type="match status" value="1"/>
</dbReference>
<evidence type="ECO:0000256" key="2">
    <source>
        <dbReference type="ARBA" id="ARBA00004167"/>
    </source>
</evidence>
<keyword evidence="18" id="KW-1185">Reference proteome</keyword>
<keyword evidence="9" id="KW-0833">Ubl conjugation pathway</keyword>
<keyword evidence="10" id="KW-0862">Zinc</keyword>
<dbReference type="GO" id="GO:0016874">
    <property type="term" value="F:ligase activity"/>
    <property type="evidence" value="ECO:0007669"/>
    <property type="project" value="UniProtKB-KW"/>
</dbReference>
<dbReference type="SUPFAM" id="SSF57850">
    <property type="entry name" value="RING/U-box"/>
    <property type="match status" value="1"/>
</dbReference>
<evidence type="ECO:0000256" key="10">
    <source>
        <dbReference type="ARBA" id="ARBA00022833"/>
    </source>
</evidence>
<evidence type="ECO:0000256" key="11">
    <source>
        <dbReference type="ARBA" id="ARBA00022989"/>
    </source>
</evidence>
<dbReference type="Proteomes" id="UP001454036">
    <property type="component" value="Unassembled WGS sequence"/>
</dbReference>
<evidence type="ECO:0000256" key="6">
    <source>
        <dbReference type="ARBA" id="ARBA00022692"/>
    </source>
</evidence>
<comment type="pathway">
    <text evidence="3">Protein modification; protein ubiquitination.</text>
</comment>
<feature type="transmembrane region" description="Helical" evidence="15">
    <location>
        <begin position="18"/>
        <end position="39"/>
    </location>
</feature>
<name>A0AAV3S216_LITER</name>
<dbReference type="GO" id="GO:0016020">
    <property type="term" value="C:membrane"/>
    <property type="evidence" value="ECO:0007669"/>
    <property type="project" value="UniProtKB-SubCell"/>
</dbReference>
<dbReference type="Pfam" id="PF13639">
    <property type="entry name" value="zf-RING_2"/>
    <property type="match status" value="1"/>
</dbReference>
<sequence>MNLELSVFNLNNKVSPTILLIIIILSIVFFISGLLHLLVRFLWRPRNRFPDELETVTALQGQLQQLFNLHDSGVDQTFIDTLPVFNYKSIIGLKDPFDCAVCLCEFEAEDKLRLLPKCSHAFHMDCIDTWLLSHSTCPLCRDSLLIDFPNSRNSSPLVFVLESRSNETSREIAPESDCNHLGNTNNEVNSRVNSQLSNEQFMRMPFSSFLEKSCEIEQLEDEIQQPPSPPAPPDVVAPVEKVVVVKLGKYRNVDCVGEGSSTNSIDSRRCFSMGSFAYVMNENASLQVSIKPVVRKQSIEKHNLHRGAMSECGFDSRREFNSFDASRVLEHSSGDIKGTKGIQRESFSFSKTWLRGKIDRPNSAKVESERRAFSFRLPRQHVPMPLKRLPPKRGKGWSDNMRSYQCDNRETVSETGFDKWEINNGLSGLGCDDEVHSCNSLDSQVAHAPSFARRTLLWLMGRPNKVVHSDSSSNV</sequence>
<dbReference type="InterPro" id="IPR013083">
    <property type="entry name" value="Znf_RING/FYVE/PHD"/>
</dbReference>
<feature type="domain" description="RING-type" evidence="16">
    <location>
        <begin position="99"/>
        <end position="141"/>
    </location>
</feature>
<evidence type="ECO:0000256" key="1">
    <source>
        <dbReference type="ARBA" id="ARBA00000900"/>
    </source>
</evidence>
<reference evidence="17 18" key="1">
    <citation type="submission" date="2024-01" db="EMBL/GenBank/DDBJ databases">
        <title>The complete chloroplast genome sequence of Lithospermum erythrorhizon: insights into the phylogenetic relationship among Boraginaceae species and the maternal lineages of purple gromwells.</title>
        <authorList>
            <person name="Okada T."/>
            <person name="Watanabe K."/>
        </authorList>
    </citation>
    <scope>NUCLEOTIDE SEQUENCE [LARGE SCALE GENOMIC DNA]</scope>
</reference>
<dbReference type="AlphaFoldDB" id="A0AAV3S216"/>
<evidence type="ECO:0000256" key="8">
    <source>
        <dbReference type="ARBA" id="ARBA00022771"/>
    </source>
</evidence>
<evidence type="ECO:0000256" key="3">
    <source>
        <dbReference type="ARBA" id="ARBA00004906"/>
    </source>
</evidence>
<keyword evidence="8 14" id="KW-0863">Zinc-finger</keyword>
<evidence type="ECO:0000256" key="13">
    <source>
        <dbReference type="ARBA" id="ARBA00024209"/>
    </source>
</evidence>
<comment type="caution">
    <text evidence="17">The sequence shown here is derived from an EMBL/GenBank/DDBJ whole genome shotgun (WGS) entry which is preliminary data.</text>
</comment>
<keyword evidence="7" id="KW-0479">Metal-binding</keyword>
<dbReference type="PANTHER" id="PTHR45768">
    <property type="entry name" value="E3 UBIQUITIN-PROTEIN LIGASE RNF13-LIKE"/>
    <property type="match status" value="1"/>
</dbReference>
<keyword evidence="17" id="KW-0436">Ligase</keyword>
<keyword evidence="5" id="KW-0808">Transferase</keyword>
<evidence type="ECO:0000313" key="18">
    <source>
        <dbReference type="Proteomes" id="UP001454036"/>
    </source>
</evidence>
<accession>A0AAV3S216</accession>
<keyword evidence="6 15" id="KW-0812">Transmembrane</keyword>
<evidence type="ECO:0000256" key="15">
    <source>
        <dbReference type="SAM" id="Phobius"/>
    </source>
</evidence>
<proteinExistence type="inferred from homology"/>
<keyword evidence="11 15" id="KW-1133">Transmembrane helix</keyword>
<dbReference type="SMART" id="SM00184">
    <property type="entry name" value="RING"/>
    <property type="match status" value="1"/>
</dbReference>
<evidence type="ECO:0000256" key="4">
    <source>
        <dbReference type="ARBA" id="ARBA00012483"/>
    </source>
</evidence>
<comment type="catalytic activity">
    <reaction evidence="1">
        <text>S-ubiquitinyl-[E2 ubiquitin-conjugating enzyme]-L-cysteine + [acceptor protein]-L-lysine = [E2 ubiquitin-conjugating enzyme]-L-cysteine + N(6)-ubiquitinyl-[acceptor protein]-L-lysine.</text>
        <dbReference type="EC" id="2.3.2.27"/>
    </reaction>
</comment>
<dbReference type="Gene3D" id="3.30.40.10">
    <property type="entry name" value="Zinc/RING finger domain, C3HC4 (zinc finger)"/>
    <property type="match status" value="1"/>
</dbReference>
<evidence type="ECO:0000256" key="9">
    <source>
        <dbReference type="ARBA" id="ARBA00022786"/>
    </source>
</evidence>
<dbReference type="EC" id="2.3.2.27" evidence="4"/>
<evidence type="ECO:0000259" key="16">
    <source>
        <dbReference type="PROSITE" id="PS50089"/>
    </source>
</evidence>
<keyword evidence="12 15" id="KW-0472">Membrane</keyword>